<keyword evidence="3" id="KW-1185">Reference proteome</keyword>
<evidence type="ECO:0000313" key="3">
    <source>
        <dbReference type="Proteomes" id="UP001329430"/>
    </source>
</evidence>
<feature type="chain" id="PRO_5042811016" evidence="1">
    <location>
        <begin position="17"/>
        <end position="240"/>
    </location>
</feature>
<feature type="signal peptide" evidence="1">
    <location>
        <begin position="1"/>
        <end position="16"/>
    </location>
</feature>
<dbReference type="GO" id="GO:0005615">
    <property type="term" value="C:extracellular space"/>
    <property type="evidence" value="ECO:0007669"/>
    <property type="project" value="TreeGrafter"/>
</dbReference>
<dbReference type="Pfam" id="PF06585">
    <property type="entry name" value="JHBP"/>
    <property type="match status" value="1"/>
</dbReference>
<dbReference type="Gene3D" id="3.15.10.30">
    <property type="entry name" value="Haemolymph juvenile hormone binding protein"/>
    <property type="match status" value="1"/>
</dbReference>
<dbReference type="Proteomes" id="UP001329430">
    <property type="component" value="Chromosome 10"/>
</dbReference>
<dbReference type="AlphaFoldDB" id="A0AAN7V3N3"/>
<sequence length="240" mass="26208">MKGFILFISVFALAVAEAPKELTLCRPSDPNLEQCVAKFMGDFMQILNEGVPEYDIPSANPINAPDFILEADPQYTIVNFEQRYSNVKIFNFPLSRATIESASIEENSYSIVLRFTNPLLKTTANFDIPSISLQGQTFSLSGNATIVIDANYLATLSGSKSESNGSGQAQITDLVLTSAHNSISVALESENQEGASTLSNFLAMNQQTIIAESKSRINAYFGPVLKNLANDIFSKIPLKY</sequence>
<dbReference type="EMBL" id="JAVRBK010000010">
    <property type="protein sequence ID" value="KAK5638071.1"/>
    <property type="molecule type" value="Genomic_DNA"/>
</dbReference>
<protein>
    <submittedName>
        <fullName evidence="2">Uncharacterized protein</fullName>
    </submittedName>
</protein>
<dbReference type="SMART" id="SM00700">
    <property type="entry name" value="JHBP"/>
    <property type="match status" value="1"/>
</dbReference>
<keyword evidence="1" id="KW-0732">Signal</keyword>
<dbReference type="InterPro" id="IPR038606">
    <property type="entry name" value="To_sf"/>
</dbReference>
<evidence type="ECO:0000313" key="2">
    <source>
        <dbReference type="EMBL" id="KAK5638071.1"/>
    </source>
</evidence>
<accession>A0AAN7V3N3</accession>
<dbReference type="PANTHER" id="PTHR11008:SF32">
    <property type="entry name" value="CIRCADIAN CLOCK-CONTROLLED PROTEIN DAYWAKE-RELATED"/>
    <property type="match status" value="1"/>
</dbReference>
<proteinExistence type="predicted"/>
<dbReference type="PANTHER" id="PTHR11008">
    <property type="entry name" value="PROTEIN TAKEOUT-LIKE PROTEIN"/>
    <property type="match status" value="1"/>
</dbReference>
<reference evidence="2 3" key="1">
    <citation type="journal article" date="2024" name="Insects">
        <title>An Improved Chromosome-Level Genome Assembly of the Firefly Pyrocoelia pectoralis.</title>
        <authorList>
            <person name="Fu X."/>
            <person name="Meyer-Rochow V.B."/>
            <person name="Ballantyne L."/>
            <person name="Zhu X."/>
        </authorList>
    </citation>
    <scope>NUCLEOTIDE SEQUENCE [LARGE SCALE GENOMIC DNA]</scope>
    <source>
        <strain evidence="2">XCY_ONT2</strain>
    </source>
</reference>
<comment type="caution">
    <text evidence="2">The sequence shown here is derived from an EMBL/GenBank/DDBJ whole genome shotgun (WGS) entry which is preliminary data.</text>
</comment>
<evidence type="ECO:0000256" key="1">
    <source>
        <dbReference type="SAM" id="SignalP"/>
    </source>
</evidence>
<dbReference type="InterPro" id="IPR010562">
    <property type="entry name" value="Haemolymph_juvenile_hormone-bd"/>
</dbReference>
<organism evidence="2 3">
    <name type="scientific">Pyrocoelia pectoralis</name>
    <dbReference type="NCBI Taxonomy" id="417401"/>
    <lineage>
        <taxon>Eukaryota</taxon>
        <taxon>Metazoa</taxon>
        <taxon>Ecdysozoa</taxon>
        <taxon>Arthropoda</taxon>
        <taxon>Hexapoda</taxon>
        <taxon>Insecta</taxon>
        <taxon>Pterygota</taxon>
        <taxon>Neoptera</taxon>
        <taxon>Endopterygota</taxon>
        <taxon>Coleoptera</taxon>
        <taxon>Polyphaga</taxon>
        <taxon>Elateriformia</taxon>
        <taxon>Elateroidea</taxon>
        <taxon>Lampyridae</taxon>
        <taxon>Lampyrinae</taxon>
        <taxon>Pyrocoelia</taxon>
    </lineage>
</organism>
<name>A0AAN7V3N3_9COLE</name>
<gene>
    <name evidence="2" type="ORF">RI129_012366</name>
</gene>